<dbReference type="PRINTS" id="PR00622">
    <property type="entry name" value="HISTONEH3"/>
</dbReference>
<dbReference type="STRING" id="50429.A0A2B4SI20"/>
<keyword evidence="10" id="KW-1133">Transmembrane helix</keyword>
<dbReference type="GO" id="GO:0000786">
    <property type="term" value="C:nucleosome"/>
    <property type="evidence" value="ECO:0007669"/>
    <property type="project" value="UniProtKB-KW"/>
</dbReference>
<comment type="caution">
    <text evidence="12">The sequence shown here is derived from an EMBL/GenBank/DDBJ whole genome shotgun (WGS) entry which is preliminary data.</text>
</comment>
<keyword evidence="8" id="KW-0539">Nucleus</keyword>
<dbReference type="EMBL" id="LSMT01000064">
    <property type="protein sequence ID" value="PFX29521.1"/>
    <property type="molecule type" value="Genomic_DNA"/>
</dbReference>
<dbReference type="CDD" id="cd22911">
    <property type="entry name" value="HFD_H3"/>
    <property type="match status" value="1"/>
</dbReference>
<evidence type="ECO:0000256" key="2">
    <source>
        <dbReference type="ARBA" id="ARBA00004286"/>
    </source>
</evidence>
<accession>A0A2B4SI20</accession>
<evidence type="ECO:0000256" key="3">
    <source>
        <dbReference type="ARBA" id="ARBA00010343"/>
    </source>
</evidence>
<keyword evidence="9" id="KW-0544">Nucleosome core</keyword>
<evidence type="ECO:0000256" key="8">
    <source>
        <dbReference type="ARBA" id="ARBA00023242"/>
    </source>
</evidence>
<dbReference type="InterPro" id="IPR000164">
    <property type="entry name" value="Histone_H3/CENP-A"/>
</dbReference>
<dbReference type="GO" id="GO:0003677">
    <property type="term" value="F:DNA binding"/>
    <property type="evidence" value="ECO:0007669"/>
    <property type="project" value="UniProtKB-KW"/>
</dbReference>
<dbReference type="InterPro" id="IPR015425">
    <property type="entry name" value="FH2_Formin"/>
</dbReference>
<keyword evidence="7" id="KW-0238">DNA-binding</keyword>
<comment type="subcellular location">
    <subcellularLocation>
        <location evidence="2">Chromosome</location>
    </subcellularLocation>
    <subcellularLocation>
        <location evidence="1">Nucleus</location>
    </subcellularLocation>
</comment>
<proteinExistence type="inferred from homology"/>
<keyword evidence="5" id="KW-0488">Methylation</keyword>
<gene>
    <name evidence="12" type="primary">2</name>
    <name evidence="12" type="ORF">AWC38_SpisGene5740</name>
</gene>
<evidence type="ECO:0000313" key="13">
    <source>
        <dbReference type="Proteomes" id="UP000225706"/>
    </source>
</evidence>
<evidence type="ECO:0000256" key="4">
    <source>
        <dbReference type="ARBA" id="ARBA00022454"/>
    </source>
</evidence>
<dbReference type="GO" id="GO:0030527">
    <property type="term" value="F:structural constituent of chromatin"/>
    <property type="evidence" value="ECO:0007669"/>
    <property type="project" value="InterPro"/>
</dbReference>
<dbReference type="GO" id="GO:0005634">
    <property type="term" value="C:nucleus"/>
    <property type="evidence" value="ECO:0007669"/>
    <property type="project" value="UniProtKB-SubCell"/>
</dbReference>
<dbReference type="SUPFAM" id="SSF101447">
    <property type="entry name" value="Formin homology 2 domain (FH2 domain)"/>
    <property type="match status" value="1"/>
</dbReference>
<dbReference type="Gene3D" id="1.20.58.2220">
    <property type="entry name" value="Formin, FH2 domain"/>
    <property type="match status" value="2"/>
</dbReference>
<reference evidence="13" key="1">
    <citation type="journal article" date="2017" name="bioRxiv">
        <title>Comparative analysis of the genomes of Stylophora pistillata and Acropora digitifera provides evidence for extensive differences between species of corals.</title>
        <authorList>
            <person name="Voolstra C.R."/>
            <person name="Li Y."/>
            <person name="Liew Y.J."/>
            <person name="Baumgarten S."/>
            <person name="Zoccola D."/>
            <person name="Flot J.-F."/>
            <person name="Tambutte S."/>
            <person name="Allemand D."/>
            <person name="Aranda M."/>
        </authorList>
    </citation>
    <scope>NUCLEOTIDE SEQUENCE [LARGE SCALE GENOMIC DNA]</scope>
</reference>
<dbReference type="Pfam" id="PF00125">
    <property type="entry name" value="Histone"/>
    <property type="match status" value="1"/>
</dbReference>
<dbReference type="FunFam" id="1.10.20.10:FF:000078">
    <property type="entry name" value="Histone H3"/>
    <property type="match status" value="1"/>
</dbReference>
<feature type="domain" description="FH2" evidence="11">
    <location>
        <begin position="120"/>
        <end position="499"/>
    </location>
</feature>
<name>A0A2B4SI20_STYPI</name>
<dbReference type="SUPFAM" id="SSF47113">
    <property type="entry name" value="Histone-fold"/>
    <property type="match status" value="1"/>
</dbReference>
<dbReference type="Proteomes" id="UP000225706">
    <property type="component" value="Unassembled WGS sequence"/>
</dbReference>
<evidence type="ECO:0000256" key="5">
    <source>
        <dbReference type="ARBA" id="ARBA00022481"/>
    </source>
</evidence>
<dbReference type="OrthoDB" id="6017156at2759"/>
<evidence type="ECO:0000256" key="7">
    <source>
        <dbReference type="ARBA" id="ARBA00023125"/>
    </source>
</evidence>
<dbReference type="GO" id="GO:0046982">
    <property type="term" value="F:protein heterodimerization activity"/>
    <property type="evidence" value="ECO:0007669"/>
    <property type="project" value="InterPro"/>
</dbReference>
<evidence type="ECO:0000256" key="6">
    <source>
        <dbReference type="ARBA" id="ARBA00022990"/>
    </source>
</evidence>
<keyword evidence="10" id="KW-0472">Membrane</keyword>
<comment type="similarity">
    <text evidence="3">Belongs to the histone H3 family.</text>
</comment>
<dbReference type="Gene3D" id="1.10.20.10">
    <property type="entry name" value="Histone, subunit A"/>
    <property type="match status" value="1"/>
</dbReference>
<dbReference type="Pfam" id="PF02181">
    <property type="entry name" value="FH2"/>
    <property type="match status" value="1"/>
</dbReference>
<dbReference type="SMART" id="SM00428">
    <property type="entry name" value="H3"/>
    <property type="match status" value="1"/>
</dbReference>
<organism evidence="12 13">
    <name type="scientific">Stylophora pistillata</name>
    <name type="common">Smooth cauliflower coral</name>
    <dbReference type="NCBI Taxonomy" id="50429"/>
    <lineage>
        <taxon>Eukaryota</taxon>
        <taxon>Metazoa</taxon>
        <taxon>Cnidaria</taxon>
        <taxon>Anthozoa</taxon>
        <taxon>Hexacorallia</taxon>
        <taxon>Scleractinia</taxon>
        <taxon>Astrocoeniina</taxon>
        <taxon>Pocilloporidae</taxon>
        <taxon>Stylophora</taxon>
    </lineage>
</organism>
<evidence type="ECO:0000256" key="9">
    <source>
        <dbReference type="ARBA" id="ARBA00023269"/>
    </source>
</evidence>
<dbReference type="InterPro" id="IPR042201">
    <property type="entry name" value="FH2_Formin_sf"/>
</dbReference>
<dbReference type="PANTHER" id="PTHR11426">
    <property type="entry name" value="HISTONE H3"/>
    <property type="match status" value="1"/>
</dbReference>
<protein>
    <submittedName>
        <fullName evidence="12">Histone H3</fullName>
    </submittedName>
</protein>
<evidence type="ECO:0000256" key="10">
    <source>
        <dbReference type="SAM" id="Phobius"/>
    </source>
</evidence>
<feature type="transmembrane region" description="Helical" evidence="10">
    <location>
        <begin position="58"/>
        <end position="78"/>
    </location>
</feature>
<evidence type="ECO:0000259" key="11">
    <source>
        <dbReference type="SMART" id="SM00498"/>
    </source>
</evidence>
<dbReference type="SMART" id="SM00498">
    <property type="entry name" value="FH2"/>
    <property type="match status" value="1"/>
</dbReference>
<keyword evidence="13" id="KW-1185">Reference proteome</keyword>
<evidence type="ECO:0000313" key="12">
    <source>
        <dbReference type="EMBL" id="PFX29521.1"/>
    </source>
</evidence>
<evidence type="ECO:0000256" key="1">
    <source>
        <dbReference type="ARBA" id="ARBA00004123"/>
    </source>
</evidence>
<keyword evidence="6" id="KW-0007">Acetylation</keyword>
<dbReference type="InterPro" id="IPR009072">
    <property type="entry name" value="Histone-fold"/>
</dbReference>
<keyword evidence="4" id="KW-0158">Chromosome</keyword>
<dbReference type="FunFam" id="1.10.20.10:FF:000044">
    <property type="entry name" value="Histone H3.3"/>
    <property type="match status" value="1"/>
</dbReference>
<sequence>MLGHDRGSTEPKEETQNNRNFFNSTSEFFKCNWKVILPFTAVILLFFVTVFTKKDITFAVNIWVFPSFAVLMASVLSIQNWIPALRHQDFWQSQGPPFYPLVNAAPAPPPPPPCYPPPPPPNTMNGHKRQRIDCRKLSWEQLSPNLLEKDTIWKKVKDNLPLEGIFDSEDIIREFSVTSLSAIILTHYKLKAEGVAQCLISGNTQLTSDELRQVLAFAPDDRETRALRKMEKENEILLEPAERFYLKVAATVPSYKARLRTVLLKAQLQERITQIKPHLETVINACQELMTSEKLTKFLELMDYKSSLKKATSVLDYLTRVIITKCPHIAALGDDLRYVEKASKVPFHSLDKEICKLSTEIEVLEEDVEKINNDSVEEDCFSTSIRKNAKRSFSLLMQYFGEECDKPEDFFGIFATFMRQFEIFCTRLPYQRVLQDFREMARTKQTARKSTGGKAARKQLATRVAMKSAPATGGVKKPHRYRPGTVALREIRRYQKSTELLIRKLPFQRLIREIAQDFKTDLRFQSSAVLALQEAAEAYLVGLFEDTNLCAIHAKRVTIMPKDIQLARRIRGERA</sequence>
<dbReference type="InterPro" id="IPR007125">
    <property type="entry name" value="H2A/H2B/H3"/>
</dbReference>
<dbReference type="AlphaFoldDB" id="A0A2B4SI20"/>
<keyword evidence="10" id="KW-0812">Transmembrane</keyword>
<feature type="transmembrane region" description="Helical" evidence="10">
    <location>
        <begin position="33"/>
        <end position="51"/>
    </location>
</feature>